<dbReference type="Pfam" id="PF01557">
    <property type="entry name" value="FAA_hydrolase"/>
    <property type="match status" value="1"/>
</dbReference>
<dbReference type="PANTHER" id="PTHR11820">
    <property type="entry name" value="ACYLPYRUVASE"/>
    <property type="match status" value="1"/>
</dbReference>
<dbReference type="Gene3D" id="3.90.850.10">
    <property type="entry name" value="Fumarylacetoacetase-like, C-terminal domain"/>
    <property type="match status" value="1"/>
</dbReference>
<dbReference type="SUPFAM" id="SSF56529">
    <property type="entry name" value="FAH"/>
    <property type="match status" value="1"/>
</dbReference>
<dbReference type="InterPro" id="IPR011234">
    <property type="entry name" value="Fumarylacetoacetase-like_C"/>
</dbReference>
<dbReference type="RefSeq" id="WP_167231984.1">
    <property type="nucleotide sequence ID" value="NZ_JAAQPH010000048.1"/>
</dbReference>
<dbReference type="GO" id="GO:0046872">
    <property type="term" value="F:metal ion binding"/>
    <property type="evidence" value="ECO:0007669"/>
    <property type="project" value="UniProtKB-KW"/>
</dbReference>
<evidence type="ECO:0000259" key="4">
    <source>
        <dbReference type="Pfam" id="PF10370"/>
    </source>
</evidence>
<name>A0A967F426_9PROT</name>
<feature type="domain" description="Rv2993c-like N-terminal" evidence="4">
    <location>
        <begin position="1"/>
        <end position="67"/>
    </location>
</feature>
<dbReference type="EMBL" id="JAAQPH010000048">
    <property type="protein sequence ID" value="NIA72490.1"/>
    <property type="molecule type" value="Genomic_DNA"/>
</dbReference>
<dbReference type="AlphaFoldDB" id="A0A967F426"/>
<dbReference type="Proteomes" id="UP000761264">
    <property type="component" value="Unassembled WGS sequence"/>
</dbReference>
<keyword evidence="2" id="KW-0479">Metal-binding</keyword>
<proteinExistence type="inferred from homology"/>
<comment type="similarity">
    <text evidence="1">Belongs to the FAH family.</text>
</comment>
<dbReference type="InterPro" id="IPR018833">
    <property type="entry name" value="Rv2993c-like_N"/>
</dbReference>
<dbReference type="InterPro" id="IPR036663">
    <property type="entry name" value="Fumarylacetoacetase_C_sf"/>
</dbReference>
<dbReference type="GO" id="GO:0018773">
    <property type="term" value="F:acetylpyruvate hydrolase activity"/>
    <property type="evidence" value="ECO:0007669"/>
    <property type="project" value="TreeGrafter"/>
</dbReference>
<organism evidence="5 6">
    <name type="scientific">Pelagibius litoralis</name>
    <dbReference type="NCBI Taxonomy" id="374515"/>
    <lineage>
        <taxon>Bacteria</taxon>
        <taxon>Pseudomonadati</taxon>
        <taxon>Pseudomonadota</taxon>
        <taxon>Alphaproteobacteria</taxon>
        <taxon>Rhodospirillales</taxon>
        <taxon>Rhodovibrionaceae</taxon>
        <taxon>Pelagibius</taxon>
    </lineage>
</organism>
<evidence type="ECO:0000259" key="3">
    <source>
        <dbReference type="Pfam" id="PF01557"/>
    </source>
</evidence>
<dbReference type="PANTHER" id="PTHR11820:SF7">
    <property type="entry name" value="ACYLPYRUVASE FAHD1, MITOCHONDRIAL"/>
    <property type="match status" value="1"/>
</dbReference>
<dbReference type="FunFam" id="3.90.850.10:FF:000002">
    <property type="entry name" value="2-hydroxyhepta-2,4-diene-1,7-dioate isomerase"/>
    <property type="match status" value="1"/>
</dbReference>
<evidence type="ECO:0000313" key="6">
    <source>
        <dbReference type="Proteomes" id="UP000761264"/>
    </source>
</evidence>
<dbReference type="Pfam" id="PF10370">
    <property type="entry name" value="Rv2993c-like_N"/>
    <property type="match status" value="1"/>
</dbReference>
<protein>
    <submittedName>
        <fullName evidence="5">Fumarylacetoacetate hydrolase family protein</fullName>
    </submittedName>
</protein>
<evidence type="ECO:0000256" key="1">
    <source>
        <dbReference type="ARBA" id="ARBA00010211"/>
    </source>
</evidence>
<sequence length="289" mass="31089">MKLVTFETGGQTAAGFLDGDEVVVCAEGEGSRTAVLDLIEAGETGLARWLSMSGRRIAVADVQLLAPIPTPRRDVFCVGKNYYAHAAEFHSSGFDSSAREQVPLHPVIFTKSTTSVCGPGDVVKGSLDPTNTVDYEGELGVVIGKRCFQVAKKNAYDHVFGYVILNDVTSRQLQKDHNQWVVGKSIDTFCPMGPWIATADEVGDVTALELVTEVNGEERQRVKVADLIFDIPTLIETMSRTMTLLPGDIIATGTPVGVGIGFKPPKYLAEGDQMRVSITNLGVLENTIG</sequence>
<accession>A0A967F426</accession>
<dbReference type="GO" id="GO:0019752">
    <property type="term" value="P:carboxylic acid metabolic process"/>
    <property type="evidence" value="ECO:0007669"/>
    <property type="project" value="UniProtKB-ARBA"/>
</dbReference>
<reference evidence="5" key="1">
    <citation type="submission" date="2020-03" db="EMBL/GenBank/DDBJ databases">
        <title>Genome of Pelagibius litoralis DSM 21314T.</title>
        <authorList>
            <person name="Wang G."/>
        </authorList>
    </citation>
    <scope>NUCLEOTIDE SEQUENCE</scope>
    <source>
        <strain evidence="5">DSM 21314</strain>
    </source>
</reference>
<gene>
    <name evidence="5" type="ORF">HBA54_28275</name>
</gene>
<keyword evidence="6" id="KW-1185">Reference proteome</keyword>
<evidence type="ECO:0000256" key="2">
    <source>
        <dbReference type="ARBA" id="ARBA00022723"/>
    </source>
</evidence>
<dbReference type="GO" id="GO:0016853">
    <property type="term" value="F:isomerase activity"/>
    <property type="evidence" value="ECO:0007669"/>
    <property type="project" value="UniProtKB-ARBA"/>
</dbReference>
<comment type="caution">
    <text evidence="5">The sequence shown here is derived from an EMBL/GenBank/DDBJ whole genome shotgun (WGS) entry which is preliminary data.</text>
</comment>
<keyword evidence="5" id="KW-0378">Hydrolase</keyword>
<feature type="domain" description="Fumarylacetoacetase-like C-terminal" evidence="3">
    <location>
        <begin position="75"/>
        <end position="288"/>
    </location>
</feature>
<evidence type="ECO:0000313" key="5">
    <source>
        <dbReference type="EMBL" id="NIA72490.1"/>
    </source>
</evidence>